<evidence type="ECO:0008006" key="4">
    <source>
        <dbReference type="Google" id="ProtNLM"/>
    </source>
</evidence>
<feature type="chain" id="PRO_5037841340" description="Phytase-like domain-containing protein" evidence="1">
    <location>
        <begin position="21"/>
        <end position="297"/>
    </location>
</feature>
<organism evidence="2 3">
    <name type="scientific">Fulvivirga sediminis</name>
    <dbReference type="NCBI Taxonomy" id="2803949"/>
    <lineage>
        <taxon>Bacteria</taxon>
        <taxon>Pseudomonadati</taxon>
        <taxon>Bacteroidota</taxon>
        <taxon>Cytophagia</taxon>
        <taxon>Cytophagales</taxon>
        <taxon>Fulvivirgaceae</taxon>
        <taxon>Fulvivirga</taxon>
    </lineage>
</organism>
<sequence length="297" mass="33588">MKLLTSLSTIILLSVHLTSAQNPHFKTLGKLSKTLQSSSGIEVSKSNTIWTINDHGLPVVYGIDTTGQIIKAIHLNHSVIDWEDLALDQKGNLFVGDFGNNHNKRKNLRIYRIDNIDSVTKNIVTAKIIRFRLSDQKEFPPPENKMSFDIEAMIAYQDSLYLFSKSREKPFKGNVKLYVLPANNYETEVEAKLIDSLSLGDGPMFENWITGAALSRDQKKLILLSHGKFWLFTCFEGNNFFKGKVKEVNMQNFSQKEAVAFKDANTLIITDELFQGLLGGNLYEYDISNILTTLNCK</sequence>
<evidence type="ECO:0000313" key="2">
    <source>
        <dbReference type="EMBL" id="MBL3658190.1"/>
    </source>
</evidence>
<keyword evidence="3" id="KW-1185">Reference proteome</keyword>
<gene>
    <name evidence="2" type="ORF">JL102_18705</name>
</gene>
<proteinExistence type="predicted"/>
<protein>
    <recommendedName>
        <fullName evidence="4">Phytase-like domain-containing protein</fullName>
    </recommendedName>
</protein>
<dbReference type="EMBL" id="JAESIY010000011">
    <property type="protein sequence ID" value="MBL3658190.1"/>
    <property type="molecule type" value="Genomic_DNA"/>
</dbReference>
<name>A0A937F9J0_9BACT</name>
<dbReference type="Proteomes" id="UP000659388">
    <property type="component" value="Unassembled WGS sequence"/>
</dbReference>
<dbReference type="RefSeq" id="WP_202245984.1">
    <property type="nucleotide sequence ID" value="NZ_JAESIY010000011.1"/>
</dbReference>
<evidence type="ECO:0000313" key="3">
    <source>
        <dbReference type="Proteomes" id="UP000659388"/>
    </source>
</evidence>
<feature type="signal peptide" evidence="1">
    <location>
        <begin position="1"/>
        <end position="20"/>
    </location>
</feature>
<dbReference type="AlphaFoldDB" id="A0A937F9J0"/>
<comment type="caution">
    <text evidence="2">The sequence shown here is derived from an EMBL/GenBank/DDBJ whole genome shotgun (WGS) entry which is preliminary data.</text>
</comment>
<keyword evidence="1" id="KW-0732">Signal</keyword>
<evidence type="ECO:0000256" key="1">
    <source>
        <dbReference type="SAM" id="SignalP"/>
    </source>
</evidence>
<accession>A0A937F9J0</accession>
<reference evidence="2" key="1">
    <citation type="submission" date="2021-01" db="EMBL/GenBank/DDBJ databases">
        <title>Fulvivirga kasyanovii gen. nov., sp nov., a novel member of the phylum Bacteroidetes isolated from seawater in a mussel farm.</title>
        <authorList>
            <person name="Zhao L.-H."/>
            <person name="Wang Z.-J."/>
        </authorList>
    </citation>
    <scope>NUCLEOTIDE SEQUENCE</scope>
    <source>
        <strain evidence="2">2943</strain>
    </source>
</reference>
<dbReference type="SUPFAM" id="SSF63829">
    <property type="entry name" value="Calcium-dependent phosphotriesterase"/>
    <property type="match status" value="1"/>
</dbReference>